<evidence type="ECO:0000256" key="3">
    <source>
        <dbReference type="PIRSR" id="PIRSR602081-1"/>
    </source>
</evidence>
<dbReference type="GeneID" id="98345033"/>
<feature type="site" description="Electron transfer via tryptophanyl radical" evidence="4">
    <location>
        <position position="290"/>
    </location>
</feature>
<dbReference type="PROSITE" id="PS51645">
    <property type="entry name" value="PHR_CRY_ALPHA_BETA"/>
    <property type="match status" value="1"/>
</dbReference>
<dbReference type="InterPro" id="IPR036155">
    <property type="entry name" value="Crypto/Photolyase_N_sf"/>
</dbReference>
<dbReference type="PANTHER" id="PTHR11455:SF9">
    <property type="entry name" value="CRYPTOCHROME CIRCADIAN CLOCK 5 ISOFORM X1"/>
    <property type="match status" value="1"/>
</dbReference>
<gene>
    <name evidence="7" type="primary">phrB</name>
    <name evidence="9" type="ORF">CD116_03200</name>
    <name evidence="7" type="ORF">ERS140147_02189</name>
    <name evidence="8" type="ORF">ILQ21_12100</name>
</gene>
<comment type="cofactor">
    <cofactor evidence="3">
        <name>FAD</name>
        <dbReference type="ChEBI" id="CHEBI:57692"/>
    </cofactor>
    <text evidence="3">Binds 1 FAD per subunit.</text>
</comment>
<dbReference type="GO" id="GO:0003904">
    <property type="term" value="F:deoxyribodipyrimidine photo-lyase activity"/>
    <property type="evidence" value="ECO:0007669"/>
    <property type="project" value="UniProtKB-EC"/>
</dbReference>
<feature type="site" description="Electron transfer via tryptophanyl radical" evidence="4">
    <location>
        <position position="366"/>
    </location>
</feature>
<protein>
    <submittedName>
        <fullName evidence="9">Deoxyribodipyrimidine photo-lyase</fullName>
    </submittedName>
    <submittedName>
        <fullName evidence="7">Putative DNA photolyase</fullName>
        <ecNumber evidence="7">4.1.99.3</ecNumber>
    </submittedName>
</protein>
<dbReference type="Gene3D" id="3.40.50.620">
    <property type="entry name" value="HUPs"/>
    <property type="match status" value="1"/>
</dbReference>
<dbReference type="InterPro" id="IPR036134">
    <property type="entry name" value="Crypto/Photolyase_FAD-like_sf"/>
</dbReference>
<dbReference type="GO" id="GO:0003677">
    <property type="term" value="F:DNA binding"/>
    <property type="evidence" value="ECO:0007669"/>
    <property type="project" value="TreeGrafter"/>
</dbReference>
<evidence type="ECO:0000313" key="12">
    <source>
        <dbReference type="Proteomes" id="UP000596960"/>
    </source>
</evidence>
<evidence type="ECO:0000256" key="5">
    <source>
        <dbReference type="RuleBase" id="RU004182"/>
    </source>
</evidence>
<reference evidence="8 12" key="3">
    <citation type="submission" date="2020-10" db="EMBL/GenBank/DDBJ databases">
        <title>Phenotypic and genomic profiling of Staphylococcus argenteus in Canada and the United States and recommendations for clinical result reporting.</title>
        <authorList>
            <person name="Eshaghi A."/>
            <person name="Bommersbach C."/>
            <person name="Zitterman S."/>
            <person name="Burnham C.-A.D."/>
            <person name="Patel R."/>
            <person name="Schuetz A.N."/>
            <person name="Patel S.N."/>
            <person name="Kus J.V."/>
        </authorList>
    </citation>
    <scope>NUCLEOTIDE SEQUENCE [LARGE SCALE GENOMIC DNA]</scope>
    <source>
        <strain evidence="8 12">DSM 28300</strain>
    </source>
</reference>
<feature type="binding site" evidence="3">
    <location>
        <position position="256"/>
    </location>
    <ligand>
        <name>FAD</name>
        <dbReference type="ChEBI" id="CHEBI:57692"/>
    </ligand>
</feature>
<dbReference type="PANTHER" id="PTHR11455">
    <property type="entry name" value="CRYPTOCHROME"/>
    <property type="match status" value="1"/>
</dbReference>
<dbReference type="InterPro" id="IPR002081">
    <property type="entry name" value="Cryptochrome/DNA_photolyase_1"/>
</dbReference>
<keyword evidence="5" id="KW-0157">Chromophore</keyword>
<sequence>MAVAVLLNRMFRTENNPLFEYIYQQKDTIKSCYFIIAEEDMSTASELKARFYRGTMQRFYQSLLNKGFIPYVLSYENIISFCKQNKISEVVIAGDIMSYHLEDYDILHQRPYFEEAHIEMTLVRGNHYFKASKTMNQQGEPYKVFTSFYKKWRPYLRIRDVYHYDLCELKDIVIEAPNELNLRDLNEGSSENIEQDKWQHFLNHEIQNYENNREYLPEVLTSQLSIALAYGLLDIIEIFNDLLSRYEENESNYESFIRELIFREFYYVLMTQFPETAHQSFKEKYRRIKWSDNEADFGAWCDGQTGFPIIDAAMMELQQTGFMHNRMRMVVSQFLTKDLFIDWTLGENFFRKYLIDYDAASNIHGWQWSASTGTDAVPYFRMFNPIRQSERFDPRALYIKKYLPILNPVDAKYLHDTHHNQSKIMEQGVELGHHYPKQIVNHKEKREQVLANFKAID</sequence>
<dbReference type="InterPro" id="IPR005101">
    <property type="entry name" value="Cryptochr/Photolyase_FAD-bd"/>
</dbReference>
<accession>A0A077V4P3</accession>
<evidence type="ECO:0000313" key="9">
    <source>
        <dbReference type="EMBL" id="PNZ50617.1"/>
    </source>
</evidence>
<evidence type="ECO:0000313" key="11">
    <source>
        <dbReference type="Proteomes" id="UP000236395"/>
    </source>
</evidence>
<dbReference type="RefSeq" id="WP_047531730.1">
    <property type="nucleotide sequence ID" value="NZ_CBCSFW010000018.1"/>
</dbReference>
<feature type="site" description="Electron transfer via tryptophanyl radical" evidence="4">
    <location>
        <position position="343"/>
    </location>
</feature>
<dbReference type="PRINTS" id="PR00147">
    <property type="entry name" value="DNAPHOTLYASE"/>
</dbReference>
<feature type="binding site" evidence="3">
    <location>
        <begin position="356"/>
        <end position="358"/>
    </location>
    <ligand>
        <name>FAD</name>
        <dbReference type="ChEBI" id="CHEBI:57692"/>
    </ligand>
</feature>
<evidence type="ECO:0000313" key="10">
    <source>
        <dbReference type="Proteomes" id="UP000044616"/>
    </source>
</evidence>
<dbReference type="Proteomes" id="UP000596960">
    <property type="component" value="Unassembled WGS sequence"/>
</dbReference>
<reference evidence="7 10" key="1">
    <citation type="submission" date="2014-05" db="EMBL/GenBank/DDBJ databases">
        <authorList>
            <person name="Aslett A.Martin."/>
            <person name="De Silva Nishadi"/>
        </authorList>
    </citation>
    <scope>NUCLEOTIDE SEQUENCE [LARGE SCALE GENOMIC DNA]</scope>
</reference>
<dbReference type="GO" id="GO:0009416">
    <property type="term" value="P:response to light stimulus"/>
    <property type="evidence" value="ECO:0007669"/>
    <property type="project" value="TreeGrafter"/>
</dbReference>
<feature type="binding site" evidence="3">
    <location>
        <begin position="221"/>
        <end position="225"/>
    </location>
    <ligand>
        <name>FAD</name>
        <dbReference type="ChEBI" id="CHEBI:57692"/>
    </ligand>
</feature>
<evidence type="ECO:0000259" key="6">
    <source>
        <dbReference type="PROSITE" id="PS51645"/>
    </source>
</evidence>
<keyword evidence="12" id="KW-1185">Reference proteome</keyword>
<dbReference type="AlphaFoldDB" id="A0A2K4AKU0"/>
<dbReference type="InterPro" id="IPR006050">
    <property type="entry name" value="DNA_photolyase_N"/>
</dbReference>
<dbReference type="GO" id="GO:0071949">
    <property type="term" value="F:FAD binding"/>
    <property type="evidence" value="ECO:0007669"/>
    <property type="project" value="TreeGrafter"/>
</dbReference>
<dbReference type="Proteomes" id="UP000044616">
    <property type="component" value="Unassembled WGS sequence"/>
</dbReference>
<evidence type="ECO:0000313" key="7">
    <source>
        <dbReference type="EMBL" id="CDR29000.1"/>
    </source>
</evidence>
<evidence type="ECO:0000256" key="1">
    <source>
        <dbReference type="ARBA" id="ARBA00022630"/>
    </source>
</evidence>
<comment type="similarity">
    <text evidence="5">Belongs to the DNA photolyase family.</text>
</comment>
<dbReference type="Pfam" id="PF00875">
    <property type="entry name" value="DNA_photolyase"/>
    <property type="match status" value="1"/>
</dbReference>
<keyword evidence="9" id="KW-0456">Lyase</keyword>
<dbReference type="SUPFAM" id="SSF48173">
    <property type="entry name" value="Cryptochrome/photolyase FAD-binding domain"/>
    <property type="match status" value="1"/>
</dbReference>
<dbReference type="EMBL" id="CCEH01000021">
    <property type="protein sequence ID" value="CDR29000.1"/>
    <property type="molecule type" value="Genomic_DNA"/>
</dbReference>
<feature type="domain" description="Photolyase/cryptochrome alpha/beta" evidence="6">
    <location>
        <begin position="1"/>
        <end position="128"/>
    </location>
</feature>
<organism evidence="9 11">
    <name type="scientific">Staphylococcus schweitzeri</name>
    <dbReference type="NCBI Taxonomy" id="1654388"/>
    <lineage>
        <taxon>Bacteria</taxon>
        <taxon>Bacillati</taxon>
        <taxon>Bacillota</taxon>
        <taxon>Bacilli</taxon>
        <taxon>Bacillales</taxon>
        <taxon>Staphylococcaceae</taxon>
        <taxon>Staphylococcus</taxon>
    </lineage>
</organism>
<keyword evidence="1 3" id="KW-0285">Flavoprotein</keyword>
<dbReference type="EMBL" id="PPQS01000013">
    <property type="protein sequence ID" value="PNZ50617.1"/>
    <property type="molecule type" value="Genomic_DNA"/>
</dbReference>
<dbReference type="EC" id="4.1.99.3" evidence="7"/>
<evidence type="ECO:0000313" key="8">
    <source>
        <dbReference type="EMBL" id="MBE2129787.1"/>
    </source>
</evidence>
<dbReference type="EMBL" id="JADAMT010000021">
    <property type="protein sequence ID" value="MBE2129787.1"/>
    <property type="molecule type" value="Genomic_DNA"/>
</dbReference>
<dbReference type="InterPro" id="IPR014729">
    <property type="entry name" value="Rossmann-like_a/b/a_fold"/>
</dbReference>
<accession>A0A2K4AKU0</accession>
<dbReference type="Pfam" id="PF03441">
    <property type="entry name" value="FAD_binding_7"/>
    <property type="match status" value="1"/>
</dbReference>
<dbReference type="SUPFAM" id="SSF52425">
    <property type="entry name" value="Cryptochrome/photolyase, N-terminal domain"/>
    <property type="match status" value="1"/>
</dbReference>
<evidence type="ECO:0000256" key="2">
    <source>
        <dbReference type="ARBA" id="ARBA00022827"/>
    </source>
</evidence>
<feature type="binding site" evidence="3">
    <location>
        <position position="209"/>
    </location>
    <ligand>
        <name>FAD</name>
        <dbReference type="ChEBI" id="CHEBI:57692"/>
    </ligand>
</feature>
<evidence type="ECO:0000256" key="4">
    <source>
        <dbReference type="PIRSR" id="PIRSR602081-2"/>
    </source>
</evidence>
<dbReference type="Gene3D" id="1.25.40.80">
    <property type="match status" value="1"/>
</dbReference>
<name>A0A2K4AKU0_9STAP</name>
<dbReference type="Proteomes" id="UP000236395">
    <property type="component" value="Unassembled WGS sequence"/>
</dbReference>
<feature type="binding site" evidence="3">
    <location>
        <begin position="259"/>
        <end position="266"/>
    </location>
    <ligand>
        <name>FAD</name>
        <dbReference type="ChEBI" id="CHEBI:57692"/>
    </ligand>
</feature>
<keyword evidence="2 3" id="KW-0274">FAD</keyword>
<dbReference type="Gene3D" id="1.10.579.10">
    <property type="entry name" value="DNA Cyclobutane Dipyrimidine Photolyase, subunit A, domain 3"/>
    <property type="match status" value="1"/>
</dbReference>
<proteinExistence type="inferred from homology"/>
<reference evidence="9 11" key="2">
    <citation type="submission" date="2017-08" db="EMBL/GenBank/DDBJ databases">
        <title>Draft genome sequences of 64 type strains of genus Staph aureus.</title>
        <authorList>
            <person name="Cole K."/>
            <person name="Golubchik T."/>
            <person name="Russell J."/>
            <person name="Foster D."/>
            <person name="Llewelyn M."/>
            <person name="Wilson D."/>
            <person name="Crook D."/>
            <person name="Paul J."/>
        </authorList>
    </citation>
    <scope>NUCLEOTIDE SEQUENCE [LARGE SCALE GENOMIC DNA]</scope>
    <source>
        <strain evidence="9 11">DSM 28300</strain>
    </source>
</reference>